<dbReference type="Proteomes" id="UP001374584">
    <property type="component" value="Unassembled WGS sequence"/>
</dbReference>
<comment type="caution">
    <text evidence="1">The sequence shown here is derived from an EMBL/GenBank/DDBJ whole genome shotgun (WGS) entry which is preliminary data.</text>
</comment>
<accession>A0AAN9NST3</accession>
<proteinExistence type="predicted"/>
<dbReference type="EMBL" id="JAYMYR010000002">
    <property type="protein sequence ID" value="KAK7378267.1"/>
    <property type="molecule type" value="Genomic_DNA"/>
</dbReference>
<name>A0AAN9NST3_PHACN</name>
<reference evidence="1 2" key="1">
    <citation type="submission" date="2024-01" db="EMBL/GenBank/DDBJ databases">
        <title>The genomes of 5 underutilized Papilionoideae crops provide insights into root nodulation and disease resistanc.</title>
        <authorList>
            <person name="Jiang F."/>
        </authorList>
    </citation>
    <scope>NUCLEOTIDE SEQUENCE [LARGE SCALE GENOMIC DNA]</scope>
    <source>
        <strain evidence="1">JINMINGXINNONG_FW02</strain>
        <tissue evidence="1">Leaves</tissue>
    </source>
</reference>
<gene>
    <name evidence="1" type="ORF">VNO80_03705</name>
</gene>
<evidence type="ECO:0000313" key="2">
    <source>
        <dbReference type="Proteomes" id="UP001374584"/>
    </source>
</evidence>
<evidence type="ECO:0000313" key="1">
    <source>
        <dbReference type="EMBL" id="KAK7378267.1"/>
    </source>
</evidence>
<organism evidence="1 2">
    <name type="scientific">Phaseolus coccineus</name>
    <name type="common">Scarlet runner bean</name>
    <name type="synonym">Phaseolus multiflorus</name>
    <dbReference type="NCBI Taxonomy" id="3886"/>
    <lineage>
        <taxon>Eukaryota</taxon>
        <taxon>Viridiplantae</taxon>
        <taxon>Streptophyta</taxon>
        <taxon>Embryophyta</taxon>
        <taxon>Tracheophyta</taxon>
        <taxon>Spermatophyta</taxon>
        <taxon>Magnoliopsida</taxon>
        <taxon>eudicotyledons</taxon>
        <taxon>Gunneridae</taxon>
        <taxon>Pentapetalae</taxon>
        <taxon>rosids</taxon>
        <taxon>fabids</taxon>
        <taxon>Fabales</taxon>
        <taxon>Fabaceae</taxon>
        <taxon>Papilionoideae</taxon>
        <taxon>50 kb inversion clade</taxon>
        <taxon>NPAAA clade</taxon>
        <taxon>indigoferoid/millettioid clade</taxon>
        <taxon>Phaseoleae</taxon>
        <taxon>Phaseolus</taxon>
    </lineage>
</organism>
<sequence length="69" mass="8230">MIIIFQHLCKCFLLSRYLVFMKFSPFTSLVDSRWFHITGKTGYNAYVYSKWLPASYVYHFLSSHLLGRV</sequence>
<keyword evidence="2" id="KW-1185">Reference proteome</keyword>
<protein>
    <submittedName>
        <fullName evidence="1">Uncharacterized protein</fullName>
    </submittedName>
</protein>
<dbReference type="AlphaFoldDB" id="A0AAN9NST3"/>